<dbReference type="OrthoDB" id="1096884at2759"/>
<evidence type="ECO:0000313" key="2">
    <source>
        <dbReference type="EMBL" id="KFK44083.1"/>
    </source>
</evidence>
<proteinExistence type="predicted"/>
<reference evidence="3" key="1">
    <citation type="journal article" date="2015" name="Nat. Plants">
        <title>Genome expansion of Arabis alpina linked with retrotransposition and reduced symmetric DNA methylation.</title>
        <authorList>
            <person name="Willing E.M."/>
            <person name="Rawat V."/>
            <person name="Mandakova T."/>
            <person name="Maumus F."/>
            <person name="James G.V."/>
            <person name="Nordstroem K.J."/>
            <person name="Becker C."/>
            <person name="Warthmann N."/>
            <person name="Chica C."/>
            <person name="Szarzynska B."/>
            <person name="Zytnicki M."/>
            <person name="Albani M.C."/>
            <person name="Kiefer C."/>
            <person name="Bergonzi S."/>
            <person name="Castaings L."/>
            <person name="Mateos J.L."/>
            <person name="Berns M.C."/>
            <person name="Bujdoso N."/>
            <person name="Piofczyk T."/>
            <person name="de Lorenzo L."/>
            <person name="Barrero-Sicilia C."/>
            <person name="Mateos I."/>
            <person name="Piednoel M."/>
            <person name="Hagmann J."/>
            <person name="Chen-Min-Tao R."/>
            <person name="Iglesias-Fernandez R."/>
            <person name="Schuster S.C."/>
            <person name="Alonso-Blanco C."/>
            <person name="Roudier F."/>
            <person name="Carbonero P."/>
            <person name="Paz-Ares J."/>
            <person name="Davis S.J."/>
            <person name="Pecinka A."/>
            <person name="Quesneville H."/>
            <person name="Colot V."/>
            <person name="Lysak M.A."/>
            <person name="Weigel D."/>
            <person name="Coupland G."/>
            <person name="Schneeberger K."/>
        </authorList>
    </citation>
    <scope>NUCLEOTIDE SEQUENCE [LARGE SCALE GENOMIC DNA]</scope>
    <source>
        <strain evidence="3">cv. Pajares</strain>
    </source>
</reference>
<keyword evidence="3" id="KW-1185">Reference proteome</keyword>
<dbReference type="EMBL" id="CM002869">
    <property type="protein sequence ID" value="KFK44083.1"/>
    <property type="molecule type" value="Genomic_DNA"/>
</dbReference>
<evidence type="ECO:0000256" key="1">
    <source>
        <dbReference type="SAM" id="SignalP"/>
    </source>
</evidence>
<accession>A0A087HPN1</accession>
<feature type="signal peptide" evidence="1">
    <location>
        <begin position="1"/>
        <end position="25"/>
    </location>
</feature>
<name>A0A087HPN1_ARAAL</name>
<gene>
    <name evidence="2" type="ordered locus">AALP_Aa1g213800</name>
</gene>
<feature type="chain" id="PRO_5001823568" evidence="1">
    <location>
        <begin position="26"/>
        <end position="82"/>
    </location>
</feature>
<protein>
    <submittedName>
        <fullName evidence="2">Uncharacterized protein</fullName>
    </submittedName>
</protein>
<sequence length="82" mass="8701">MAKTSVAVVLSVMLLVSMISMVVLAEEQEQPTVGQRIDTAVTGVTNAFNEHGGSEAVDTVTSTAKSFYGWLGDKAKELGIHF</sequence>
<dbReference type="Proteomes" id="UP000029120">
    <property type="component" value="Chromosome 1"/>
</dbReference>
<organism evidence="2 3">
    <name type="scientific">Arabis alpina</name>
    <name type="common">Alpine rock-cress</name>
    <dbReference type="NCBI Taxonomy" id="50452"/>
    <lineage>
        <taxon>Eukaryota</taxon>
        <taxon>Viridiplantae</taxon>
        <taxon>Streptophyta</taxon>
        <taxon>Embryophyta</taxon>
        <taxon>Tracheophyta</taxon>
        <taxon>Spermatophyta</taxon>
        <taxon>Magnoliopsida</taxon>
        <taxon>eudicotyledons</taxon>
        <taxon>Gunneridae</taxon>
        <taxon>Pentapetalae</taxon>
        <taxon>rosids</taxon>
        <taxon>malvids</taxon>
        <taxon>Brassicales</taxon>
        <taxon>Brassicaceae</taxon>
        <taxon>Arabideae</taxon>
        <taxon>Arabis</taxon>
    </lineage>
</organism>
<keyword evidence="1" id="KW-0732">Signal</keyword>
<dbReference type="OMA" id="KEWGIHF"/>
<dbReference type="AlphaFoldDB" id="A0A087HPN1"/>
<evidence type="ECO:0000313" key="3">
    <source>
        <dbReference type="Proteomes" id="UP000029120"/>
    </source>
</evidence>
<dbReference type="Gramene" id="KFK44083">
    <property type="protein sequence ID" value="KFK44083"/>
    <property type="gene ID" value="AALP_AA1G213800"/>
</dbReference>